<dbReference type="GO" id="GO:0004674">
    <property type="term" value="F:protein serine/threonine kinase activity"/>
    <property type="evidence" value="ECO:0007669"/>
    <property type="project" value="UniProtKB-EC"/>
</dbReference>
<dbReference type="SUPFAM" id="SSF56112">
    <property type="entry name" value="Protein kinase-like (PK-like)"/>
    <property type="match status" value="1"/>
</dbReference>
<keyword evidence="1 6" id="KW-0808">Transferase</keyword>
<dbReference type="EMBL" id="CP037920">
    <property type="protein sequence ID" value="QDT98437.1"/>
    <property type="molecule type" value="Genomic_DNA"/>
</dbReference>
<dbReference type="AlphaFoldDB" id="A0A517VZK0"/>
<organism evidence="6 7">
    <name type="scientific">Gimesia aquarii</name>
    <dbReference type="NCBI Taxonomy" id="2527964"/>
    <lineage>
        <taxon>Bacteria</taxon>
        <taxon>Pseudomonadati</taxon>
        <taxon>Planctomycetota</taxon>
        <taxon>Planctomycetia</taxon>
        <taxon>Planctomycetales</taxon>
        <taxon>Planctomycetaceae</taxon>
        <taxon>Gimesia</taxon>
    </lineage>
</organism>
<dbReference type="PANTHER" id="PTHR43289:SF6">
    <property type="entry name" value="SERINE_THREONINE-PROTEIN KINASE NEKL-3"/>
    <property type="match status" value="1"/>
</dbReference>
<evidence type="ECO:0000256" key="1">
    <source>
        <dbReference type="ARBA" id="ARBA00022679"/>
    </source>
</evidence>
<keyword evidence="4" id="KW-0067">ATP-binding</keyword>
<dbReference type="KEGG" id="gaw:V144x_39240"/>
<evidence type="ECO:0000313" key="6">
    <source>
        <dbReference type="EMBL" id="QDT98437.1"/>
    </source>
</evidence>
<keyword evidence="3 6" id="KW-0418">Kinase</keyword>
<evidence type="ECO:0000256" key="4">
    <source>
        <dbReference type="ARBA" id="ARBA00022840"/>
    </source>
</evidence>
<dbReference type="Proteomes" id="UP000318704">
    <property type="component" value="Chromosome"/>
</dbReference>
<proteinExistence type="predicted"/>
<keyword evidence="2" id="KW-0547">Nucleotide-binding</keyword>
<gene>
    <name evidence="6" type="primary">pknD_3</name>
    <name evidence="6" type="ORF">V144x_39240</name>
</gene>
<dbReference type="Gene3D" id="3.30.450.20">
    <property type="entry name" value="PAS domain"/>
    <property type="match status" value="1"/>
</dbReference>
<dbReference type="Gene3D" id="1.10.510.10">
    <property type="entry name" value="Transferase(Phosphotransferase) domain 1"/>
    <property type="match status" value="1"/>
</dbReference>
<protein>
    <submittedName>
        <fullName evidence="6">Serine/threonine-protein kinase PknD</fullName>
        <ecNumber evidence="6">2.7.11.1</ecNumber>
    </submittedName>
</protein>
<name>A0A517VZK0_9PLAN</name>
<dbReference type="SUPFAM" id="SSF103190">
    <property type="entry name" value="Sensory domain-like"/>
    <property type="match status" value="1"/>
</dbReference>
<dbReference type="Pfam" id="PF00069">
    <property type="entry name" value="Pkinase"/>
    <property type="match status" value="1"/>
</dbReference>
<evidence type="ECO:0000259" key="5">
    <source>
        <dbReference type="PROSITE" id="PS50011"/>
    </source>
</evidence>
<dbReference type="RefSeq" id="WP_144987083.1">
    <property type="nucleotide sequence ID" value="NZ_CP037920.1"/>
</dbReference>
<dbReference type="InterPro" id="IPR011009">
    <property type="entry name" value="Kinase-like_dom_sf"/>
</dbReference>
<evidence type="ECO:0000256" key="3">
    <source>
        <dbReference type="ARBA" id="ARBA00022777"/>
    </source>
</evidence>
<dbReference type="EC" id="2.7.11.1" evidence="6"/>
<dbReference type="PANTHER" id="PTHR43289">
    <property type="entry name" value="MITOGEN-ACTIVATED PROTEIN KINASE KINASE KINASE 20-RELATED"/>
    <property type="match status" value="1"/>
</dbReference>
<dbReference type="SMART" id="SM00220">
    <property type="entry name" value="S_TKc"/>
    <property type="match status" value="1"/>
</dbReference>
<evidence type="ECO:0000313" key="7">
    <source>
        <dbReference type="Proteomes" id="UP000318704"/>
    </source>
</evidence>
<dbReference type="PROSITE" id="PS50011">
    <property type="entry name" value="PROTEIN_KINASE_DOM"/>
    <property type="match status" value="1"/>
</dbReference>
<dbReference type="Gene3D" id="3.30.200.20">
    <property type="entry name" value="Phosphorylase Kinase, domain 1"/>
    <property type="match status" value="1"/>
</dbReference>
<accession>A0A517VZK0</accession>
<evidence type="ECO:0000256" key="2">
    <source>
        <dbReference type="ARBA" id="ARBA00022741"/>
    </source>
</evidence>
<feature type="domain" description="Protein kinase" evidence="5">
    <location>
        <begin position="151"/>
        <end position="448"/>
    </location>
</feature>
<dbReference type="InterPro" id="IPR000719">
    <property type="entry name" value="Prot_kinase_dom"/>
</dbReference>
<sequence length="778" mass="86444">MSNKSSESNEPQSNDFTVTQIMEETEYAKEDRDIAFAVEVLSTATINERQLASALSTWTLHGSTLLSDHLLKAGLVSQETQIELEQRSEFRLKELWNEACENNQNTLGATAFTKAALERLDESGRVAKILGISAAISGVQNDELREHLSRYQLIHKIGQGGLGTVWLARDRELQRYVALKEIRTRKTTSKAAIDRFRREAEITGRLEHPAIVPIYQLGEDAGSGRIFYVMRFLGKQTLEDAIIEYHERREAGDDNPMLLRNLLAAFVTICQAIGHAHSRKVIHRDLKPENVAIDSFGQVIVIDWGLAKILDDAMLNDSFTEGEFADAVDGQRTLAGQVLGSPLYMAPEQAAGRLDEVNESTDIFGLGAILFAIITGRAPHEQSRESSGSTTTRQLITAIASGPTPRASTSNEDVDPILEAICAKAMAKRSYARYSSTTALAEDVQRWMAGEPVSAYKERFSQRVGRWIQHHQRLSQLIVAGIIIALVAGTTLMIAARESNIAAQQARFEEMRSDEREVEVQLISAAKELSVDVRFMSTLPPIQGIIEARAGAKESEGEEVWHGRLETIFEGLMRANTNYLTVAYIAIDSDKAQEIVRVERHATDQSYIRRVPQSRLATLEMIPVFKSVLEMDPGDVRLSLDDQLSKNPRKNDHHRIVGVIPVFDEQSGDLFGLVAIESNLVSQIQSILNGLDNRLGEIYITDAEGHVLITSNPEFGVEVVTHDMQITETIPQTNGFFSKDSKKRYLSDGSSFIAHRVQLDPSNPTCNLGIVQRLSPKE</sequence>
<dbReference type="InterPro" id="IPR029151">
    <property type="entry name" value="Sensor-like_sf"/>
</dbReference>
<dbReference type="CDD" id="cd14014">
    <property type="entry name" value="STKc_PknB_like"/>
    <property type="match status" value="1"/>
</dbReference>
<dbReference type="GO" id="GO:0005524">
    <property type="term" value="F:ATP binding"/>
    <property type="evidence" value="ECO:0007669"/>
    <property type="project" value="UniProtKB-KW"/>
</dbReference>
<reference evidence="6 7" key="1">
    <citation type="submission" date="2019-03" db="EMBL/GenBank/DDBJ databases">
        <title>Deep-cultivation of Planctomycetes and their phenomic and genomic characterization uncovers novel biology.</title>
        <authorList>
            <person name="Wiegand S."/>
            <person name="Jogler M."/>
            <person name="Boedeker C."/>
            <person name="Pinto D."/>
            <person name="Vollmers J."/>
            <person name="Rivas-Marin E."/>
            <person name="Kohn T."/>
            <person name="Peeters S.H."/>
            <person name="Heuer A."/>
            <person name="Rast P."/>
            <person name="Oberbeckmann S."/>
            <person name="Bunk B."/>
            <person name="Jeske O."/>
            <person name="Meyerdierks A."/>
            <person name="Storesund J.E."/>
            <person name="Kallscheuer N."/>
            <person name="Luecker S."/>
            <person name="Lage O.M."/>
            <person name="Pohl T."/>
            <person name="Merkel B.J."/>
            <person name="Hornburger P."/>
            <person name="Mueller R.-W."/>
            <person name="Bruemmer F."/>
            <person name="Labrenz M."/>
            <person name="Spormann A.M."/>
            <person name="Op den Camp H."/>
            <person name="Overmann J."/>
            <person name="Amann R."/>
            <person name="Jetten M.S.M."/>
            <person name="Mascher T."/>
            <person name="Medema M.H."/>
            <person name="Devos D.P."/>
            <person name="Kaster A.-K."/>
            <person name="Ovreas L."/>
            <person name="Rohde M."/>
            <person name="Galperin M.Y."/>
            <person name="Jogler C."/>
        </authorList>
    </citation>
    <scope>NUCLEOTIDE SEQUENCE [LARGE SCALE GENOMIC DNA]</scope>
    <source>
        <strain evidence="6 7">V144</strain>
    </source>
</reference>